<comment type="caution">
    <text evidence="3">The sequence shown here is derived from an EMBL/GenBank/DDBJ whole genome shotgun (WGS) entry which is preliminary data.</text>
</comment>
<dbReference type="EMBL" id="LGUV01000359">
    <property type="protein sequence ID" value="KOG45791.1"/>
    <property type="molecule type" value="Genomic_DNA"/>
</dbReference>
<dbReference type="InterPro" id="IPR050508">
    <property type="entry name" value="Methyltransf_Superfamily"/>
</dbReference>
<reference evidence="4" key="1">
    <citation type="submission" date="2015-07" db="EMBL/GenBank/DDBJ databases">
        <authorList>
            <consortium name="Consortium for Microbial Forensics and Genomics (microFORGE)"/>
            <person name="Knight B.M."/>
            <person name="Roberts D.P."/>
            <person name="Lin D."/>
            <person name="Hari K."/>
            <person name="Fletcher J."/>
            <person name="Melcher U."/>
            <person name="Blagden T."/>
            <person name="Winegar R.A."/>
        </authorList>
    </citation>
    <scope>NUCLEOTIDE SEQUENCE [LARGE SCALE GENOMIC DNA]</scope>
    <source>
        <strain evidence="4">NRRL B-1447</strain>
    </source>
</reference>
<dbReference type="Pfam" id="PF13649">
    <property type="entry name" value="Methyltransf_25"/>
    <property type="match status" value="1"/>
</dbReference>
<dbReference type="Proteomes" id="UP000037084">
    <property type="component" value="Unassembled WGS sequence"/>
</dbReference>
<dbReference type="GO" id="GO:0032259">
    <property type="term" value="P:methylation"/>
    <property type="evidence" value="ECO:0007669"/>
    <property type="project" value="UniProtKB-KW"/>
</dbReference>
<evidence type="ECO:0000259" key="2">
    <source>
        <dbReference type="Pfam" id="PF13649"/>
    </source>
</evidence>
<dbReference type="InterPro" id="IPR029063">
    <property type="entry name" value="SAM-dependent_MTases_sf"/>
</dbReference>
<sequence length="242" mass="24843">MTETSYLSSVRASYDAVAVDYARLVSAELAGKPLDRAMLAAFAEYVRDDAGGGGRAVADLGCGPGRVTAHLDGLGVRAFGVDLSPAMVAVARRTYPGLRFEVGSMAALDVADGVLGGVLAWYSTVHTPPSELPSLFAEFARVLAPGGHLLIAFEAGGTGVAPDGAGGRSRLDRAYGHPVDLEVYRTPPGLIADLLTGAGLTEVARLVREPAADESTQQGFLLARKAAEPAGRAEPAGPAGTR</sequence>
<dbReference type="GO" id="GO:0008168">
    <property type="term" value="F:methyltransferase activity"/>
    <property type="evidence" value="ECO:0007669"/>
    <property type="project" value="UniProtKB-KW"/>
</dbReference>
<name>A0A0L8M5X2_STRVG</name>
<feature type="compositionally biased region" description="Low complexity" evidence="1">
    <location>
        <begin position="228"/>
        <end position="242"/>
    </location>
</feature>
<gene>
    <name evidence="3" type="ORF">ADK75_29610</name>
</gene>
<dbReference type="CDD" id="cd02440">
    <property type="entry name" value="AdoMet_MTases"/>
    <property type="match status" value="1"/>
</dbReference>
<evidence type="ECO:0000313" key="4">
    <source>
        <dbReference type="Proteomes" id="UP000037084"/>
    </source>
</evidence>
<dbReference type="AlphaFoldDB" id="A0A0L8M5X2"/>
<dbReference type="Gene3D" id="3.40.50.150">
    <property type="entry name" value="Vaccinia Virus protein VP39"/>
    <property type="match status" value="1"/>
</dbReference>
<proteinExistence type="predicted"/>
<evidence type="ECO:0000256" key="1">
    <source>
        <dbReference type="SAM" id="MobiDB-lite"/>
    </source>
</evidence>
<dbReference type="PATRIC" id="fig|1961.12.peg.6575"/>
<accession>A0A0L8M5X2</accession>
<organism evidence="3 4">
    <name type="scientific">Streptomyces virginiae</name>
    <name type="common">Streptomyces cinnamonensis</name>
    <dbReference type="NCBI Taxonomy" id="1961"/>
    <lineage>
        <taxon>Bacteria</taxon>
        <taxon>Bacillati</taxon>
        <taxon>Actinomycetota</taxon>
        <taxon>Actinomycetes</taxon>
        <taxon>Kitasatosporales</taxon>
        <taxon>Streptomycetaceae</taxon>
        <taxon>Streptomyces</taxon>
    </lineage>
</organism>
<dbReference type="InterPro" id="IPR041698">
    <property type="entry name" value="Methyltransf_25"/>
</dbReference>
<protein>
    <submittedName>
        <fullName evidence="3">Methyltransferase</fullName>
    </submittedName>
</protein>
<feature type="domain" description="Methyltransferase" evidence="2">
    <location>
        <begin position="57"/>
        <end position="147"/>
    </location>
</feature>
<dbReference type="OrthoDB" id="9805171at2"/>
<feature type="region of interest" description="Disordered" evidence="1">
    <location>
        <begin position="215"/>
        <end position="242"/>
    </location>
</feature>
<evidence type="ECO:0000313" key="3">
    <source>
        <dbReference type="EMBL" id="KOG45791.1"/>
    </source>
</evidence>
<dbReference type="RefSeq" id="WP_053175888.1">
    <property type="nucleotide sequence ID" value="NZ_LGUV01000359.1"/>
</dbReference>
<keyword evidence="3" id="KW-0808">Transferase</keyword>
<keyword evidence="3" id="KW-0489">Methyltransferase</keyword>
<dbReference type="PANTHER" id="PTHR42912">
    <property type="entry name" value="METHYLTRANSFERASE"/>
    <property type="match status" value="1"/>
</dbReference>
<dbReference type="SUPFAM" id="SSF53335">
    <property type="entry name" value="S-adenosyl-L-methionine-dependent methyltransferases"/>
    <property type="match status" value="1"/>
</dbReference>